<accession>A0A7G9GS91</accession>
<sequence>MADLQIILHYLSDLKANNNREWYHAHKKEKMEAMKEFENLVQDLMIIISKDEPNILQFQPKDLIFSLVRDTRFSNDKSPYRPAFRAHISQKGKLPIPVGFFIYIEPDGNSIIGGGLFADMFRDATNMMRNYLIQHAKEFENILSNNRFSAYFQLLGAKLKRPPKGYDPDFPYIEYIKYKNWFVEYHLEDVDLLKGDMFDNLIEMYRAVKPFNDFINKALIDFKMPTR</sequence>
<gene>
    <name evidence="1" type="ORF">H9Q80_06940</name>
</gene>
<dbReference type="KEGG" id="ehn:H9Q80_06940"/>
<dbReference type="PIRSF" id="PIRSF028451">
    <property type="entry name" value="UCP028451"/>
    <property type="match status" value="1"/>
</dbReference>
<dbReference type="PANTHER" id="PTHR36452:SF1">
    <property type="entry name" value="DUF2461 DOMAIN-CONTAINING PROTEIN"/>
    <property type="match status" value="1"/>
</dbReference>
<reference evidence="1 2" key="1">
    <citation type="submission" date="2020-08" db="EMBL/GenBank/DDBJ databases">
        <authorList>
            <person name="Liu C."/>
            <person name="Sun Q."/>
        </authorList>
    </citation>
    <scope>NUCLEOTIDE SEQUENCE [LARGE SCALE GENOMIC DNA]</scope>
    <source>
        <strain evidence="1 2">NSJ-61</strain>
    </source>
</reference>
<dbReference type="RefSeq" id="WP_117454644.1">
    <property type="nucleotide sequence ID" value="NZ_CP060636.1"/>
</dbReference>
<dbReference type="EMBL" id="CP060636">
    <property type="protein sequence ID" value="QNM13673.1"/>
    <property type="molecule type" value="Genomic_DNA"/>
</dbReference>
<dbReference type="AlphaFoldDB" id="A0A7G9GS91"/>
<evidence type="ECO:0000313" key="1">
    <source>
        <dbReference type="EMBL" id="QNM13673.1"/>
    </source>
</evidence>
<proteinExistence type="predicted"/>
<keyword evidence="2" id="KW-1185">Reference proteome</keyword>
<organism evidence="1 2">
    <name type="scientific">[Eubacterium] hominis</name>
    <dbReference type="NCBI Taxonomy" id="2764325"/>
    <lineage>
        <taxon>Bacteria</taxon>
        <taxon>Bacillati</taxon>
        <taxon>Bacillota</taxon>
        <taxon>Erysipelotrichia</taxon>
        <taxon>Erysipelotrichales</taxon>
        <taxon>Erysipelotrichaceae</taxon>
        <taxon>Amedibacillus</taxon>
    </lineage>
</organism>
<name>A0A7G9GS91_9FIRM</name>
<dbReference type="Pfam" id="PF09365">
    <property type="entry name" value="DUF2461"/>
    <property type="match status" value="1"/>
</dbReference>
<dbReference type="PANTHER" id="PTHR36452">
    <property type="entry name" value="CHROMOSOME 12, WHOLE GENOME SHOTGUN SEQUENCE"/>
    <property type="match status" value="1"/>
</dbReference>
<dbReference type="Proteomes" id="UP000515856">
    <property type="component" value="Chromosome"/>
</dbReference>
<dbReference type="InterPro" id="IPR012808">
    <property type="entry name" value="CHP02453"/>
</dbReference>
<protein>
    <submittedName>
        <fullName evidence="1">DUF2461 domain-containing protein</fullName>
    </submittedName>
</protein>
<evidence type="ECO:0000313" key="2">
    <source>
        <dbReference type="Proteomes" id="UP000515856"/>
    </source>
</evidence>
<dbReference type="NCBIfam" id="TIGR02453">
    <property type="entry name" value="TIGR02453 family protein"/>
    <property type="match status" value="1"/>
</dbReference>
<dbReference type="InterPro" id="IPR015996">
    <property type="entry name" value="UCP028451"/>
</dbReference>